<evidence type="ECO:0000313" key="3">
    <source>
        <dbReference type="Proteomes" id="UP000242519"/>
    </source>
</evidence>
<comment type="caution">
    <text evidence="2">The sequence shown here is derived from an EMBL/GenBank/DDBJ whole genome shotgun (WGS) entry which is preliminary data.</text>
</comment>
<organism evidence="2 3">
    <name type="scientific">Diplocarpon coronariae</name>
    <dbReference type="NCBI Taxonomy" id="2795749"/>
    <lineage>
        <taxon>Eukaryota</taxon>
        <taxon>Fungi</taxon>
        <taxon>Dikarya</taxon>
        <taxon>Ascomycota</taxon>
        <taxon>Pezizomycotina</taxon>
        <taxon>Leotiomycetes</taxon>
        <taxon>Helotiales</taxon>
        <taxon>Drepanopezizaceae</taxon>
        <taxon>Diplocarpon</taxon>
    </lineage>
</organism>
<dbReference type="STRING" id="503106.A0A218ZCK7"/>
<dbReference type="InParanoid" id="A0A218ZCK7"/>
<feature type="region of interest" description="Disordered" evidence="1">
    <location>
        <begin position="1"/>
        <end position="94"/>
    </location>
</feature>
<feature type="compositionally biased region" description="Low complexity" evidence="1">
    <location>
        <begin position="43"/>
        <end position="80"/>
    </location>
</feature>
<gene>
    <name evidence="2" type="ORF">B2J93_7828</name>
</gene>
<name>A0A218ZCK7_9HELO</name>
<keyword evidence="3" id="KW-1185">Reference proteome</keyword>
<sequence>MDSQKITPPPPAYKVDTRAPNGTASDYYGASPYQQHGQVAGHPPQGQYAPPGQYGQYPPQGQYGQYPPQGQYGQQGGYAPNPQMNYGGYAPQGQYLDARRDTTGAGSGCLGGCLAAMACCCCLDILF</sequence>
<dbReference type="EMBL" id="MZNU01000068">
    <property type="protein sequence ID" value="OWP05484.1"/>
    <property type="molecule type" value="Genomic_DNA"/>
</dbReference>
<reference evidence="2 3" key="1">
    <citation type="submission" date="2017-04" db="EMBL/GenBank/DDBJ databases">
        <title>Draft genome sequence of Marssonina coronaria NL1: causal agent of apple blotch.</title>
        <authorList>
            <person name="Cheng Q."/>
        </authorList>
    </citation>
    <scope>NUCLEOTIDE SEQUENCE [LARGE SCALE GENOMIC DNA]</scope>
    <source>
        <strain evidence="2 3">NL1</strain>
    </source>
</reference>
<evidence type="ECO:0008006" key="4">
    <source>
        <dbReference type="Google" id="ProtNLM"/>
    </source>
</evidence>
<accession>A0A218ZCK7</accession>
<evidence type="ECO:0000313" key="2">
    <source>
        <dbReference type="EMBL" id="OWP05484.1"/>
    </source>
</evidence>
<evidence type="ECO:0000256" key="1">
    <source>
        <dbReference type="SAM" id="MobiDB-lite"/>
    </source>
</evidence>
<dbReference type="AlphaFoldDB" id="A0A218ZCK7"/>
<dbReference type="Proteomes" id="UP000242519">
    <property type="component" value="Unassembled WGS sequence"/>
</dbReference>
<proteinExistence type="predicted"/>
<protein>
    <recommendedName>
        <fullName evidence="4">Cysteine-rich transmembrane CYSTM domain-containing protein</fullName>
    </recommendedName>
</protein>